<evidence type="ECO:0000256" key="3">
    <source>
        <dbReference type="ARBA" id="ARBA00023136"/>
    </source>
</evidence>
<feature type="domain" description="Penicillin-binding protein dimerisation" evidence="5">
    <location>
        <begin position="50"/>
        <end position="158"/>
    </location>
</feature>
<evidence type="ECO:0000259" key="4">
    <source>
        <dbReference type="Pfam" id="PF00905"/>
    </source>
</evidence>
<dbReference type="OrthoDB" id="9789078at2"/>
<dbReference type="PANTHER" id="PTHR30627:SF1">
    <property type="entry name" value="PEPTIDOGLYCAN D,D-TRANSPEPTIDASE FTSI"/>
    <property type="match status" value="1"/>
</dbReference>
<dbReference type="Gene3D" id="1.10.150.770">
    <property type="match status" value="1"/>
</dbReference>
<sequence>MSEASRNRTRLVGLAIGALFVVLAGKAGYLSLAGEKAPARGEGLKSERVVRADIVDRNGELLATSVSAYSLVANPKLIWDGAEVAEALATVLPDLDVEDMTRRLSDQSREFVWVERGLTPRRRQAVFDLGLEGLRFEEESRRAYPRGTLAGQVLGYTNIDGVGAGGIEYSQNERLAAGGEPVRLTIDNGVQAAVEAELAISAVEHEAEGGAAILMDAQTGEIRAMASWPPFDPNRSIDISMTDPSRLNRATGAVYELGSIFKPFTVAAALEAGVIHPKEMFDVRKPLEIRGYKIEDDHPLYGDADVTHIISKSSNIGTVRINEKLGPRRQQDFLRRAGLMERAAIELSGSSAPILPERFDDLYSATVSYGHGIAVSPMAFLAAFSSFANGGERVQPTLIMDATRERPEPVRVMSALTAEIVNVMMREAVVTGTGKNAEVAGYRVAGKTGTAEKPVDGGYYDDRNVTSFAAVFPYDRPQYALIVTLDDPKAGSEIGATAAFNAAPAAGRMIERVAPLLGLAPRFEDIRPAGAALRSGEEKRSSL</sequence>
<dbReference type="InterPro" id="IPR012338">
    <property type="entry name" value="Beta-lactam/transpept-like"/>
</dbReference>
<comment type="caution">
    <text evidence="6">The sequence shown here is derived from an EMBL/GenBank/DDBJ whole genome shotgun (WGS) entry which is preliminary data.</text>
</comment>
<dbReference type="InterPro" id="IPR005311">
    <property type="entry name" value="PBP_dimer"/>
</dbReference>
<feature type="domain" description="Penicillin-binding protein transpeptidase" evidence="4">
    <location>
        <begin position="210"/>
        <end position="496"/>
    </location>
</feature>
<dbReference type="PANTHER" id="PTHR30627">
    <property type="entry name" value="PEPTIDOGLYCAN D,D-TRANSPEPTIDASE"/>
    <property type="match status" value="1"/>
</dbReference>
<dbReference type="GO" id="GO:0005886">
    <property type="term" value="C:plasma membrane"/>
    <property type="evidence" value="ECO:0007669"/>
    <property type="project" value="TreeGrafter"/>
</dbReference>
<reference evidence="6 7" key="1">
    <citation type="journal article" date="2014" name="Antonie Van Leeuwenhoek">
        <title>Hyphomonas beringensis sp. nov. and Hyphomonas chukchiensis sp. nov., isolated from surface seawater of the Bering Sea and Chukchi Sea.</title>
        <authorList>
            <person name="Li C."/>
            <person name="Lai Q."/>
            <person name="Li G."/>
            <person name="Dong C."/>
            <person name="Wang J."/>
            <person name="Liao Y."/>
            <person name="Shao Z."/>
        </authorList>
    </citation>
    <scope>NUCLEOTIDE SEQUENCE [LARGE SCALE GENOMIC DNA]</scope>
    <source>
        <strain evidence="6 7">22II1-22F38</strain>
    </source>
</reference>
<evidence type="ECO:0000256" key="2">
    <source>
        <dbReference type="ARBA" id="ARBA00022645"/>
    </source>
</evidence>
<dbReference type="STRING" id="1280948.HY36_09395"/>
<dbReference type="PATRIC" id="fig|1280948.3.peg.2997"/>
<dbReference type="Proteomes" id="UP000024547">
    <property type="component" value="Unassembled WGS sequence"/>
</dbReference>
<organism evidence="6 7">
    <name type="scientific">Hyphomonas atlantica</name>
    <dbReference type="NCBI Taxonomy" id="1280948"/>
    <lineage>
        <taxon>Bacteria</taxon>
        <taxon>Pseudomonadati</taxon>
        <taxon>Pseudomonadota</taxon>
        <taxon>Alphaproteobacteria</taxon>
        <taxon>Hyphomonadales</taxon>
        <taxon>Hyphomonadaceae</taxon>
        <taxon>Hyphomonas</taxon>
    </lineage>
</organism>
<comment type="subcellular location">
    <subcellularLocation>
        <location evidence="1">Membrane</location>
    </subcellularLocation>
</comment>
<dbReference type="Gene3D" id="3.90.1310.10">
    <property type="entry name" value="Penicillin-binding protein 2a (Domain 2)"/>
    <property type="match status" value="1"/>
</dbReference>
<proteinExistence type="predicted"/>
<dbReference type="AlphaFoldDB" id="A0A059DYH0"/>
<dbReference type="SUPFAM" id="SSF56519">
    <property type="entry name" value="Penicillin binding protein dimerisation domain"/>
    <property type="match status" value="1"/>
</dbReference>
<dbReference type="InterPro" id="IPR050515">
    <property type="entry name" value="Beta-lactam/transpept"/>
</dbReference>
<dbReference type="SUPFAM" id="SSF56601">
    <property type="entry name" value="beta-lactamase/transpeptidase-like"/>
    <property type="match status" value="1"/>
</dbReference>
<gene>
    <name evidence="6" type="ORF">HY36_09395</name>
</gene>
<keyword evidence="2" id="KW-0378">Hydrolase</keyword>
<name>A0A059DYH0_9PROT</name>
<evidence type="ECO:0000313" key="6">
    <source>
        <dbReference type="EMBL" id="KCZ58582.1"/>
    </source>
</evidence>
<dbReference type="InterPro" id="IPR001460">
    <property type="entry name" value="PCN-bd_Tpept"/>
</dbReference>
<dbReference type="EMBL" id="AWFH01000056">
    <property type="protein sequence ID" value="KCZ58582.1"/>
    <property type="molecule type" value="Genomic_DNA"/>
</dbReference>
<dbReference type="InterPro" id="IPR036138">
    <property type="entry name" value="PBP_dimer_sf"/>
</dbReference>
<accession>A0A059DYH0</accession>
<dbReference type="Gene3D" id="3.30.450.330">
    <property type="match status" value="1"/>
</dbReference>
<dbReference type="Gene3D" id="3.40.710.10">
    <property type="entry name" value="DD-peptidase/beta-lactamase superfamily"/>
    <property type="match status" value="1"/>
</dbReference>
<dbReference type="eggNOG" id="COG0768">
    <property type="taxonomic scope" value="Bacteria"/>
</dbReference>
<keyword evidence="2" id="KW-0645">Protease</keyword>
<dbReference type="Pfam" id="PF03717">
    <property type="entry name" value="PBP_dimer"/>
    <property type="match status" value="1"/>
</dbReference>
<evidence type="ECO:0000313" key="7">
    <source>
        <dbReference type="Proteomes" id="UP000024547"/>
    </source>
</evidence>
<evidence type="ECO:0000259" key="5">
    <source>
        <dbReference type="Pfam" id="PF03717"/>
    </source>
</evidence>
<keyword evidence="2" id="KW-0121">Carboxypeptidase</keyword>
<dbReference type="GO" id="GO:0008658">
    <property type="term" value="F:penicillin binding"/>
    <property type="evidence" value="ECO:0007669"/>
    <property type="project" value="InterPro"/>
</dbReference>
<keyword evidence="3" id="KW-0472">Membrane</keyword>
<dbReference type="RefSeq" id="WP_035554400.1">
    <property type="nucleotide sequence ID" value="NZ_AWFH01000056.1"/>
</dbReference>
<dbReference type="GO" id="GO:0071555">
    <property type="term" value="P:cell wall organization"/>
    <property type="evidence" value="ECO:0007669"/>
    <property type="project" value="TreeGrafter"/>
</dbReference>
<dbReference type="Pfam" id="PF00905">
    <property type="entry name" value="Transpeptidase"/>
    <property type="match status" value="1"/>
</dbReference>
<evidence type="ECO:0000256" key="1">
    <source>
        <dbReference type="ARBA" id="ARBA00004370"/>
    </source>
</evidence>
<keyword evidence="7" id="KW-1185">Reference proteome</keyword>
<dbReference type="GO" id="GO:0004180">
    <property type="term" value="F:carboxypeptidase activity"/>
    <property type="evidence" value="ECO:0007669"/>
    <property type="project" value="UniProtKB-KW"/>
</dbReference>
<evidence type="ECO:0008006" key="8">
    <source>
        <dbReference type="Google" id="ProtNLM"/>
    </source>
</evidence>
<protein>
    <recommendedName>
        <fullName evidence="8">Penicillin-binding protein 2</fullName>
    </recommendedName>
</protein>